<proteinExistence type="predicted"/>
<organism evidence="2 3">
    <name type="scientific">Chelatococcus caeni</name>
    <dbReference type="NCBI Taxonomy" id="1348468"/>
    <lineage>
        <taxon>Bacteria</taxon>
        <taxon>Pseudomonadati</taxon>
        <taxon>Pseudomonadota</taxon>
        <taxon>Alphaproteobacteria</taxon>
        <taxon>Hyphomicrobiales</taxon>
        <taxon>Chelatococcaceae</taxon>
        <taxon>Chelatococcus</taxon>
    </lineage>
</organism>
<comment type="caution">
    <text evidence="2">The sequence shown here is derived from an EMBL/GenBank/DDBJ whole genome shotgun (WGS) entry which is preliminary data.</text>
</comment>
<feature type="signal peptide" evidence="1">
    <location>
        <begin position="1"/>
        <end position="21"/>
    </location>
</feature>
<dbReference type="RefSeq" id="WP_019401786.1">
    <property type="nucleotide sequence ID" value="NZ_JACIEN010000009.1"/>
</dbReference>
<dbReference type="Proteomes" id="UP000577362">
    <property type="component" value="Unassembled WGS sequence"/>
</dbReference>
<evidence type="ECO:0000256" key="1">
    <source>
        <dbReference type="SAM" id="SignalP"/>
    </source>
</evidence>
<protein>
    <recommendedName>
        <fullName evidence="4">DUF1176 domain-containing protein</fullName>
    </recommendedName>
</protein>
<dbReference type="AlphaFoldDB" id="A0A840C412"/>
<keyword evidence="1" id="KW-0732">Signal</keyword>
<gene>
    <name evidence="2" type="ORF">GGR16_004910</name>
</gene>
<reference evidence="2 3" key="1">
    <citation type="submission" date="2020-08" db="EMBL/GenBank/DDBJ databases">
        <title>Genomic Encyclopedia of Type Strains, Phase IV (KMG-IV): sequencing the most valuable type-strain genomes for metagenomic binning, comparative biology and taxonomic classification.</title>
        <authorList>
            <person name="Goeker M."/>
        </authorList>
    </citation>
    <scope>NUCLEOTIDE SEQUENCE [LARGE SCALE GENOMIC DNA]</scope>
    <source>
        <strain evidence="2 3">DSM 103737</strain>
    </source>
</reference>
<evidence type="ECO:0000313" key="3">
    <source>
        <dbReference type="Proteomes" id="UP000577362"/>
    </source>
</evidence>
<dbReference type="EMBL" id="JACIEN010000009">
    <property type="protein sequence ID" value="MBB4019850.1"/>
    <property type="molecule type" value="Genomic_DNA"/>
</dbReference>
<dbReference type="Pfam" id="PF06674">
    <property type="entry name" value="DUF1176"/>
    <property type="match status" value="1"/>
</dbReference>
<evidence type="ECO:0000313" key="2">
    <source>
        <dbReference type="EMBL" id="MBB4019850.1"/>
    </source>
</evidence>
<name>A0A840C412_9HYPH</name>
<keyword evidence="3" id="KW-1185">Reference proteome</keyword>
<accession>A0A840C412</accession>
<feature type="chain" id="PRO_5032395151" description="DUF1176 domain-containing protein" evidence="1">
    <location>
        <begin position="22"/>
        <end position="358"/>
    </location>
</feature>
<sequence length="358" mass="38079">MRFPVLSFALCLGLSAQPALAQVFETHGDWMLACSNLNACTVLGATRPQRDRAVFLRISREAGPDAPVVLSVGGLLDDNDPDERPVGLAFEGQTPGLPGPLAVSQDDDASGHATLPAQDHGHVLAGLRKADRVLLTIPTAPDAPATFVVDLEGAMKALSGMDRIQRRDGTVTALASPGGRPASAVPEAPAVPEIIAARTPADAPPAALPEVLRDHLCEDARQAGLGVPGVNLKALVDFAERLTPDLNLWGLRCSEGAYNFGNTLLVGRDDGPVEQIELEVPTPLEERLNGAELVNGFFSPADMTLTGYTKSRGMGDCGSLARWVWDGKRFRLVHLKAMPSCRGILSEDWPSLWQAQVR</sequence>
<dbReference type="InterPro" id="IPR009560">
    <property type="entry name" value="DUF1176"/>
</dbReference>
<evidence type="ECO:0008006" key="4">
    <source>
        <dbReference type="Google" id="ProtNLM"/>
    </source>
</evidence>